<evidence type="ECO:0000313" key="4">
    <source>
        <dbReference type="Proteomes" id="UP000302139"/>
    </source>
</evidence>
<evidence type="ECO:0000313" key="3">
    <source>
        <dbReference type="Proteomes" id="UP000299211"/>
    </source>
</evidence>
<dbReference type="AlphaFoldDB" id="A0A4D4MAM9"/>
<evidence type="ECO:0000313" key="1">
    <source>
        <dbReference type="EMBL" id="GDY68699.1"/>
    </source>
</evidence>
<dbReference type="EMBL" id="BJHY01000001">
    <property type="protein sequence ID" value="GDY70924.1"/>
    <property type="molecule type" value="Genomic_DNA"/>
</dbReference>
<reference evidence="1 4" key="2">
    <citation type="submission" date="2019-04" db="EMBL/GenBank/DDBJ databases">
        <title>Draft genome sequences of Streptomyces avermitilis NBRC 14893.</title>
        <authorList>
            <person name="Komaki H."/>
            <person name="Tamura T."/>
            <person name="Hosoyama A."/>
        </authorList>
    </citation>
    <scope>NUCLEOTIDE SEQUENCE [LARGE SCALE GENOMIC DNA]</scope>
    <source>
        <strain evidence="1 4">NBRC 14893</strain>
    </source>
</reference>
<dbReference type="Proteomes" id="UP000299211">
    <property type="component" value="Unassembled WGS sequence"/>
</dbReference>
<protein>
    <submittedName>
        <fullName evidence="1">Uncharacterized protein</fullName>
    </submittedName>
</protein>
<name>A0A4D4MAM9_STRAX</name>
<reference evidence="2 3" key="1">
    <citation type="submission" date="2019-04" db="EMBL/GenBank/DDBJ databases">
        <title>Draft genome sequences of Streptomyces avermitilis ATCC 31267.</title>
        <authorList>
            <person name="Komaki H."/>
            <person name="Tamura T."/>
            <person name="Hosoyama A."/>
        </authorList>
    </citation>
    <scope>NUCLEOTIDE SEQUENCE [LARGE SCALE GENOMIC DNA]</scope>
    <source>
        <strain evidence="2 3">ATCC 31267</strain>
    </source>
</reference>
<evidence type="ECO:0000313" key="2">
    <source>
        <dbReference type="EMBL" id="GDY70924.1"/>
    </source>
</evidence>
<accession>A0A4D4MAM9</accession>
<sequence length="89" mass="9716">MRMAVKSSQAVRRVMLRVACSESERPFACTTQAGLGRDPKRLDAAPRWRLRTYSVPLGCWAAQATGGAPELVTPTLLCALLLTDCALPW</sequence>
<proteinExistence type="predicted"/>
<organism evidence="1 4">
    <name type="scientific">Streptomyces avermitilis</name>
    <dbReference type="NCBI Taxonomy" id="33903"/>
    <lineage>
        <taxon>Bacteria</taxon>
        <taxon>Bacillati</taxon>
        <taxon>Actinomycetota</taxon>
        <taxon>Actinomycetes</taxon>
        <taxon>Kitasatosporales</taxon>
        <taxon>Streptomycetaceae</taxon>
        <taxon>Streptomyces</taxon>
    </lineage>
</organism>
<gene>
    <name evidence="1" type="ORF">SAV14893_080920</name>
    <name evidence="2" type="ORF">SAV31267_004090</name>
</gene>
<dbReference type="EMBL" id="BJHX01000001">
    <property type="protein sequence ID" value="GDY68699.1"/>
    <property type="molecule type" value="Genomic_DNA"/>
</dbReference>
<comment type="caution">
    <text evidence="1">The sequence shown here is derived from an EMBL/GenBank/DDBJ whole genome shotgun (WGS) entry which is preliminary data.</text>
</comment>
<dbReference type="Proteomes" id="UP000302139">
    <property type="component" value="Unassembled WGS sequence"/>
</dbReference>